<evidence type="ECO:0000313" key="4">
    <source>
        <dbReference type="Proteomes" id="UP000645828"/>
    </source>
</evidence>
<feature type="chain" id="PRO_5032432909" evidence="2">
    <location>
        <begin position="36"/>
        <end position="135"/>
    </location>
</feature>
<keyword evidence="4" id="KW-1185">Reference proteome</keyword>
<dbReference type="Pfam" id="PF15060">
    <property type="entry name" value="PPDFL"/>
    <property type="match status" value="1"/>
</dbReference>
<dbReference type="PANTHER" id="PTHR14572">
    <property type="entry name" value="PANCREATIC PROGENITOR CELL DIFFERENTIATION AND PROLIFERATION FACTOR"/>
    <property type="match status" value="1"/>
</dbReference>
<feature type="signal peptide" evidence="2">
    <location>
        <begin position="1"/>
        <end position="35"/>
    </location>
</feature>
<accession>A0A811YET6</accession>
<name>A0A811YET6_NYCPR</name>
<dbReference type="EMBL" id="CAJHUB010000673">
    <property type="protein sequence ID" value="CAD7675069.1"/>
    <property type="molecule type" value="Genomic_DNA"/>
</dbReference>
<organism evidence="3 4">
    <name type="scientific">Nyctereutes procyonoides</name>
    <name type="common">Raccoon dog</name>
    <name type="synonym">Canis procyonoides</name>
    <dbReference type="NCBI Taxonomy" id="34880"/>
    <lineage>
        <taxon>Eukaryota</taxon>
        <taxon>Metazoa</taxon>
        <taxon>Chordata</taxon>
        <taxon>Craniata</taxon>
        <taxon>Vertebrata</taxon>
        <taxon>Euteleostomi</taxon>
        <taxon>Mammalia</taxon>
        <taxon>Eutheria</taxon>
        <taxon>Laurasiatheria</taxon>
        <taxon>Carnivora</taxon>
        <taxon>Caniformia</taxon>
        <taxon>Canidae</taxon>
        <taxon>Nyctereutes</taxon>
    </lineage>
</organism>
<sequence length="135" mass="14887">MIVILMLEIFQRGKFLVVVLCIWALWPSVPIPATCDHMPGPWRGSHQGFHQSTSNSMAAIPSSSSHSWPPMTITSTAGSILWKASLTTQNSPRPSSPWWTNFFIKKSTLSFMATVLGSPEPSEAYQASSRTMTCD</sequence>
<proteinExistence type="inferred from homology"/>
<dbReference type="Proteomes" id="UP000645828">
    <property type="component" value="Unassembled WGS sequence"/>
</dbReference>
<dbReference type="InterPro" id="IPR026754">
    <property type="entry name" value="PPDPF"/>
</dbReference>
<reference evidence="3" key="1">
    <citation type="submission" date="2020-12" db="EMBL/GenBank/DDBJ databases">
        <authorList>
            <consortium name="Molecular Ecology Group"/>
        </authorList>
    </citation>
    <scope>NUCLEOTIDE SEQUENCE</scope>
    <source>
        <strain evidence="3">TBG_1078</strain>
    </source>
</reference>
<gene>
    <name evidence="3" type="ORF">NYPRO_LOCUS7864</name>
</gene>
<evidence type="ECO:0000313" key="3">
    <source>
        <dbReference type="EMBL" id="CAD7675069.1"/>
    </source>
</evidence>
<dbReference type="GO" id="GO:0030154">
    <property type="term" value="P:cell differentiation"/>
    <property type="evidence" value="ECO:0007669"/>
    <property type="project" value="InterPro"/>
</dbReference>
<keyword evidence="2" id="KW-0732">Signal</keyword>
<comment type="caution">
    <text evidence="3">The sequence shown here is derived from an EMBL/GenBank/DDBJ whole genome shotgun (WGS) entry which is preliminary data.</text>
</comment>
<evidence type="ECO:0000256" key="1">
    <source>
        <dbReference type="ARBA" id="ARBA00006609"/>
    </source>
</evidence>
<protein>
    <submittedName>
        <fullName evidence="3">(raccoon dog) hypothetical protein</fullName>
    </submittedName>
</protein>
<dbReference type="AlphaFoldDB" id="A0A811YET6"/>
<evidence type="ECO:0000256" key="2">
    <source>
        <dbReference type="SAM" id="SignalP"/>
    </source>
</evidence>
<comment type="similarity">
    <text evidence="1">Belongs to the PPDPF family.</text>
</comment>